<evidence type="ECO:0000259" key="5">
    <source>
        <dbReference type="PROSITE" id="PS50020"/>
    </source>
</evidence>
<feature type="region of interest" description="Disordered" evidence="4">
    <location>
        <begin position="107"/>
        <end position="181"/>
    </location>
</feature>
<feature type="compositionally biased region" description="Polar residues" evidence="4">
    <location>
        <begin position="339"/>
        <end position="352"/>
    </location>
</feature>
<comment type="caution">
    <text evidence="6">The sequence shown here is derived from an EMBL/GenBank/DDBJ whole genome shotgun (WGS) entry which is preliminary data.</text>
</comment>
<dbReference type="SMART" id="SM00456">
    <property type="entry name" value="WW"/>
    <property type="match status" value="1"/>
</dbReference>
<dbReference type="SUPFAM" id="SSF51045">
    <property type="entry name" value="WW domain"/>
    <property type="match status" value="1"/>
</dbReference>
<dbReference type="GO" id="GO:0006325">
    <property type="term" value="P:chromatin organization"/>
    <property type="evidence" value="ECO:0007669"/>
    <property type="project" value="UniProtKB-KW"/>
</dbReference>
<feature type="compositionally biased region" description="Low complexity" evidence="4">
    <location>
        <begin position="368"/>
        <end position="381"/>
    </location>
</feature>
<feature type="compositionally biased region" description="Low complexity" evidence="4">
    <location>
        <begin position="255"/>
        <end position="267"/>
    </location>
</feature>
<gene>
    <name evidence="6" type="ORF">HICCMSTLAB_LOCUS3276</name>
</gene>
<dbReference type="PROSITE" id="PS01159">
    <property type="entry name" value="WW_DOMAIN_1"/>
    <property type="match status" value="1"/>
</dbReference>
<keyword evidence="3" id="KW-0539">Nucleus</keyword>
<dbReference type="GO" id="GO:1904263">
    <property type="term" value="P:positive regulation of TORC1 signaling"/>
    <property type="evidence" value="ECO:0007669"/>
    <property type="project" value="TreeGrafter"/>
</dbReference>
<dbReference type="OrthoDB" id="10072039at2759"/>
<evidence type="ECO:0000256" key="4">
    <source>
        <dbReference type="SAM" id="MobiDB-lite"/>
    </source>
</evidence>
<dbReference type="Pfam" id="PF00397">
    <property type="entry name" value="WW"/>
    <property type="match status" value="1"/>
</dbReference>
<feature type="region of interest" description="Disordered" evidence="4">
    <location>
        <begin position="368"/>
        <end position="408"/>
    </location>
</feature>
<dbReference type="AlphaFoldDB" id="A0A8J2H769"/>
<evidence type="ECO:0000256" key="3">
    <source>
        <dbReference type="ARBA" id="ARBA00023242"/>
    </source>
</evidence>
<comment type="subcellular location">
    <subcellularLocation>
        <location evidence="1">Nucleus</location>
    </subcellularLocation>
</comment>
<dbReference type="Gene3D" id="2.20.70.10">
    <property type="match status" value="1"/>
</dbReference>
<feature type="compositionally biased region" description="Basic and acidic residues" evidence="4">
    <location>
        <begin position="155"/>
        <end position="178"/>
    </location>
</feature>
<dbReference type="Proteomes" id="UP000786811">
    <property type="component" value="Unassembled WGS sequence"/>
</dbReference>
<feature type="compositionally biased region" description="Polar residues" evidence="4">
    <location>
        <begin position="382"/>
        <end position="400"/>
    </location>
</feature>
<organism evidence="6 7">
    <name type="scientific">Cotesia congregata</name>
    <name type="common">Parasitoid wasp</name>
    <name type="synonym">Apanteles congregatus</name>
    <dbReference type="NCBI Taxonomy" id="51543"/>
    <lineage>
        <taxon>Eukaryota</taxon>
        <taxon>Metazoa</taxon>
        <taxon>Ecdysozoa</taxon>
        <taxon>Arthropoda</taxon>
        <taxon>Hexapoda</taxon>
        <taxon>Insecta</taxon>
        <taxon>Pterygota</taxon>
        <taxon>Neoptera</taxon>
        <taxon>Endopterygota</taxon>
        <taxon>Hymenoptera</taxon>
        <taxon>Apocrita</taxon>
        <taxon>Ichneumonoidea</taxon>
        <taxon>Braconidae</taxon>
        <taxon>Microgastrinae</taxon>
        <taxon>Cotesia</taxon>
    </lineage>
</organism>
<dbReference type="InterPro" id="IPR036020">
    <property type="entry name" value="WW_dom_sf"/>
</dbReference>
<dbReference type="GO" id="GO:0000993">
    <property type="term" value="F:RNA polymerase II complex binding"/>
    <property type="evidence" value="ECO:0007669"/>
    <property type="project" value="TreeGrafter"/>
</dbReference>
<evidence type="ECO:0000256" key="2">
    <source>
        <dbReference type="ARBA" id="ARBA00022853"/>
    </source>
</evidence>
<dbReference type="InterPro" id="IPR038867">
    <property type="entry name" value="WAC"/>
</dbReference>
<reference evidence="6" key="1">
    <citation type="submission" date="2021-04" db="EMBL/GenBank/DDBJ databases">
        <authorList>
            <person name="Chebbi M.A.C M."/>
        </authorList>
    </citation>
    <scope>NUCLEOTIDE SEQUENCE</scope>
</reference>
<evidence type="ECO:0000313" key="7">
    <source>
        <dbReference type="Proteomes" id="UP000786811"/>
    </source>
</evidence>
<accession>A0A8J2H769</accession>
<feature type="region of interest" description="Disordered" evidence="4">
    <location>
        <begin position="25"/>
        <end position="88"/>
    </location>
</feature>
<feature type="region of interest" description="Disordered" evidence="4">
    <location>
        <begin position="459"/>
        <end position="483"/>
    </location>
</feature>
<dbReference type="EMBL" id="CAJNRD030001118">
    <property type="protein sequence ID" value="CAG5081401.1"/>
    <property type="molecule type" value="Genomic_DNA"/>
</dbReference>
<proteinExistence type="predicted"/>
<evidence type="ECO:0000256" key="1">
    <source>
        <dbReference type="ARBA" id="ARBA00004123"/>
    </source>
</evidence>
<dbReference type="PANTHER" id="PTHR15911">
    <property type="entry name" value="WW DOMAIN-CONTAINING ADAPTER PROTEIN WITH COILED-COIL"/>
    <property type="match status" value="1"/>
</dbReference>
<feature type="non-terminal residue" evidence="6">
    <location>
        <position position="635"/>
    </location>
</feature>
<dbReference type="PANTHER" id="PTHR15911:SF6">
    <property type="entry name" value="WW DOMAIN-CONTAINING ADAPTER PROTEIN WITH COILED-COIL"/>
    <property type="match status" value="1"/>
</dbReference>
<dbReference type="CDD" id="cd00201">
    <property type="entry name" value="WW"/>
    <property type="match status" value="1"/>
</dbReference>
<evidence type="ECO:0000313" key="6">
    <source>
        <dbReference type="EMBL" id="CAG5081401.1"/>
    </source>
</evidence>
<feature type="compositionally biased region" description="Basic and acidic residues" evidence="4">
    <location>
        <begin position="238"/>
        <end position="250"/>
    </location>
</feature>
<dbReference type="GO" id="GO:0010506">
    <property type="term" value="P:regulation of autophagy"/>
    <property type="evidence" value="ECO:0007669"/>
    <property type="project" value="TreeGrafter"/>
</dbReference>
<feature type="compositionally biased region" description="Basic and acidic residues" evidence="4">
    <location>
        <begin position="107"/>
        <end position="129"/>
    </location>
</feature>
<name>A0A8J2H769_COTCN</name>
<dbReference type="InterPro" id="IPR001202">
    <property type="entry name" value="WW_dom"/>
</dbReference>
<feature type="domain" description="WW" evidence="5">
    <location>
        <begin position="176"/>
        <end position="203"/>
    </location>
</feature>
<keyword evidence="7" id="KW-1185">Reference proteome</keyword>
<feature type="region of interest" description="Disordered" evidence="4">
    <location>
        <begin position="202"/>
        <end position="356"/>
    </location>
</feature>
<protein>
    <submittedName>
        <fullName evidence="6">Similar to WAC: WW domain-containing adapter protein with coiled-coil (Homo sapiens)</fullName>
    </submittedName>
</protein>
<sequence>SRELNKDTGIDGNACEETTKDQRWNAKYSGSKGGYPSSTVSSDNRYEGRMRDSPNGNSYSPAGGLGMGMPVDRESPRSYTTKPLYKKERENRDYNLYMLVCLDCARSPKDKRSRDSRDSEHRTNHDRSGGEILHPIKLSNSSRESSQRKPAHNSCQDKRGDERGGVVERGARFGDWSEHLSSSGKKYYYNCKTEVSQWEKPREWIVRNDSRQRQSNDYSSRSSHDKHSNSRANSSNIRDSKSRQIDKREYWGSCSGSNQPSNSVGSSSRDDLLLLSSRERDKEQRERDREQRERERDREQRERERELQQQQREREQQQRDRDDMCGGERQSQDMDISPGDSTPTSETQTSLHDTMPQGPVLLATALPRLSSHPPTSLPSTTGKLSSSPTTHSSQPGNSNAPGPPVTLANLPRLLSQITGSKDQNDITPKQALQTIQTALFLSRQQSGSSDRGCNDHMAPLKVDTSGNVNSTNEGPPTPTHSETQDCIDARKMVSPGGLNASVQGLSSLQGVSTLGSLGSLGSAGGLQALSRVQPPLTPSLTPSLANHYREDLTQHVRAFPADILEKQAQKLSEEAHTMGSLQCTRVSAELKTARSLVRLTEIQATLQEQRILFLRQQIHTLEELKSQNSFMADDS</sequence>
<dbReference type="GO" id="GO:0005634">
    <property type="term" value="C:nucleus"/>
    <property type="evidence" value="ECO:0007669"/>
    <property type="project" value="UniProtKB-SubCell"/>
</dbReference>
<feature type="compositionally biased region" description="Basic and acidic residues" evidence="4">
    <location>
        <begin position="202"/>
        <end position="214"/>
    </location>
</feature>
<feature type="compositionally biased region" description="Polar residues" evidence="4">
    <location>
        <begin position="464"/>
        <end position="474"/>
    </location>
</feature>
<feature type="compositionally biased region" description="Low complexity" evidence="4">
    <location>
        <begin position="27"/>
        <end position="38"/>
    </location>
</feature>
<keyword evidence="2" id="KW-0156">Chromatin regulator</keyword>
<feature type="compositionally biased region" description="Basic and acidic residues" evidence="4">
    <location>
        <begin position="268"/>
        <end position="332"/>
    </location>
</feature>
<dbReference type="GO" id="GO:0003682">
    <property type="term" value="F:chromatin binding"/>
    <property type="evidence" value="ECO:0007669"/>
    <property type="project" value="TreeGrafter"/>
</dbReference>
<dbReference type="PROSITE" id="PS50020">
    <property type="entry name" value="WW_DOMAIN_2"/>
    <property type="match status" value="1"/>
</dbReference>